<evidence type="ECO:0000313" key="1">
    <source>
        <dbReference type="EMBL" id="SDY53505.1"/>
    </source>
</evidence>
<organism evidence="1 2">
    <name type="scientific">Acinetobacter kyonggiensis</name>
    <dbReference type="NCBI Taxonomy" id="595670"/>
    <lineage>
        <taxon>Bacteria</taxon>
        <taxon>Pseudomonadati</taxon>
        <taxon>Pseudomonadota</taxon>
        <taxon>Gammaproteobacteria</taxon>
        <taxon>Moraxellales</taxon>
        <taxon>Moraxellaceae</taxon>
        <taxon>Acinetobacter</taxon>
    </lineage>
</organism>
<evidence type="ECO:0000313" key="2">
    <source>
        <dbReference type="Proteomes" id="UP000199035"/>
    </source>
</evidence>
<evidence type="ECO:0008006" key="3">
    <source>
        <dbReference type="Google" id="ProtNLM"/>
    </source>
</evidence>
<proteinExistence type="predicted"/>
<keyword evidence="2" id="KW-1185">Reference proteome</keyword>
<name>A0A1H3KP64_9GAMM</name>
<reference evidence="2" key="1">
    <citation type="submission" date="2016-10" db="EMBL/GenBank/DDBJ databases">
        <authorList>
            <person name="Varghese N."/>
            <person name="Submissions S."/>
        </authorList>
    </citation>
    <scope>NUCLEOTIDE SEQUENCE [LARGE SCALE GENOMIC DNA]</scope>
    <source>
        <strain evidence="2">ANC 5109</strain>
    </source>
</reference>
<gene>
    <name evidence="1" type="ORF">SAMN05421643_11361</name>
</gene>
<dbReference type="RefSeq" id="WP_092690768.1">
    <property type="nucleotide sequence ID" value="NZ_FNPK01000013.1"/>
</dbReference>
<dbReference type="EMBL" id="FNPK01000013">
    <property type="protein sequence ID" value="SDY53505.1"/>
    <property type="molecule type" value="Genomic_DNA"/>
</dbReference>
<protein>
    <recommendedName>
        <fullName evidence="3">CHAT domain-containing protein</fullName>
    </recommendedName>
</protein>
<dbReference type="STRING" id="595670.SAMN05421643_11361"/>
<accession>A0A1H3KP64</accession>
<sequence>MKILFVTSYDEQTSANLLIANNILDGDEVFICEKQANRESFYSRFPHLNNAYLMIMSHGDSCLVLDNNKEVIISLDDFDKFSNTKFFLWACNTSRILGEKISQNSNIWWGYNCPITAPINDEKYKDFYIRIFRIIKSRYVDGIDESTVHQILNEIKSICDEINQQLDNMIESGLVEIQDSMSIYSCFRNIWANLVVWLSPQNSIKHSEAPEGLLDI</sequence>
<dbReference type="AlphaFoldDB" id="A0A1H3KP64"/>
<dbReference type="Proteomes" id="UP000199035">
    <property type="component" value="Unassembled WGS sequence"/>
</dbReference>